<sequence length="130" mass="15624">MGRVASRKNVMSPWRGYRDKDGLFRLLERNHYLPQELRLCRACFLFLPRSNHYWNQKMASLDYDSNWATWCDIINWFDPTSYLQHRCPLCCLRVYTSYMSEKTYLEDNDTKAVAQGRKICPCLARRMKKP</sequence>
<keyword evidence="2" id="KW-1185">Reference proteome</keyword>
<evidence type="ECO:0000313" key="2">
    <source>
        <dbReference type="Proteomes" id="UP000019484"/>
    </source>
</evidence>
<dbReference type="RefSeq" id="XP_007720167.1">
    <property type="nucleotide sequence ID" value="XM_007721977.1"/>
</dbReference>
<dbReference type="GeneID" id="19155966"/>
<protein>
    <submittedName>
        <fullName evidence="1">Uncharacterized protein</fullName>
    </submittedName>
</protein>
<dbReference type="Proteomes" id="UP000019484">
    <property type="component" value="Unassembled WGS sequence"/>
</dbReference>
<accession>W9YTU9</accession>
<proteinExistence type="predicted"/>
<dbReference type="AlphaFoldDB" id="W9YTU9"/>
<evidence type="ECO:0000313" key="1">
    <source>
        <dbReference type="EMBL" id="EXJ95938.1"/>
    </source>
</evidence>
<reference evidence="1 2" key="1">
    <citation type="submission" date="2013-03" db="EMBL/GenBank/DDBJ databases">
        <title>The Genome Sequence of Capronia coronata CBS 617.96.</title>
        <authorList>
            <consortium name="The Broad Institute Genomics Platform"/>
            <person name="Cuomo C."/>
            <person name="de Hoog S."/>
            <person name="Gorbushina A."/>
            <person name="Walker B."/>
            <person name="Young S.K."/>
            <person name="Zeng Q."/>
            <person name="Gargeya S."/>
            <person name="Fitzgerald M."/>
            <person name="Haas B."/>
            <person name="Abouelleil A."/>
            <person name="Allen A.W."/>
            <person name="Alvarado L."/>
            <person name="Arachchi H.M."/>
            <person name="Berlin A.M."/>
            <person name="Chapman S.B."/>
            <person name="Gainer-Dewar J."/>
            <person name="Goldberg J."/>
            <person name="Griggs A."/>
            <person name="Gujja S."/>
            <person name="Hansen M."/>
            <person name="Howarth C."/>
            <person name="Imamovic A."/>
            <person name="Ireland A."/>
            <person name="Larimer J."/>
            <person name="McCowan C."/>
            <person name="Murphy C."/>
            <person name="Pearson M."/>
            <person name="Poon T.W."/>
            <person name="Priest M."/>
            <person name="Roberts A."/>
            <person name="Saif S."/>
            <person name="Shea T."/>
            <person name="Sisk P."/>
            <person name="Sykes S."/>
            <person name="Wortman J."/>
            <person name="Nusbaum C."/>
            <person name="Birren B."/>
        </authorList>
    </citation>
    <scope>NUCLEOTIDE SEQUENCE [LARGE SCALE GENOMIC DNA]</scope>
    <source>
        <strain evidence="1 2">CBS 617.96</strain>
    </source>
</reference>
<comment type="caution">
    <text evidence="1">The sequence shown here is derived from an EMBL/GenBank/DDBJ whole genome shotgun (WGS) entry which is preliminary data.</text>
</comment>
<organism evidence="1 2">
    <name type="scientific">Capronia coronata CBS 617.96</name>
    <dbReference type="NCBI Taxonomy" id="1182541"/>
    <lineage>
        <taxon>Eukaryota</taxon>
        <taxon>Fungi</taxon>
        <taxon>Dikarya</taxon>
        <taxon>Ascomycota</taxon>
        <taxon>Pezizomycotina</taxon>
        <taxon>Eurotiomycetes</taxon>
        <taxon>Chaetothyriomycetidae</taxon>
        <taxon>Chaetothyriales</taxon>
        <taxon>Herpotrichiellaceae</taxon>
        <taxon>Capronia</taxon>
    </lineage>
</organism>
<dbReference type="OrthoDB" id="4150370at2759"/>
<name>W9YTU9_9EURO</name>
<gene>
    <name evidence="1" type="ORF">A1O1_01063</name>
</gene>
<dbReference type="EMBL" id="AMWN01000001">
    <property type="protein sequence ID" value="EXJ95938.1"/>
    <property type="molecule type" value="Genomic_DNA"/>
</dbReference>
<dbReference type="HOGENOM" id="CLU_1937889_0_0_1"/>